<proteinExistence type="predicted"/>
<feature type="transmembrane region" description="Helical" evidence="6">
    <location>
        <begin position="21"/>
        <end position="42"/>
    </location>
</feature>
<comment type="subcellular location">
    <subcellularLocation>
        <location evidence="1">Cell membrane</location>
        <topology evidence="1">Multi-pass membrane protein</topology>
    </subcellularLocation>
</comment>
<feature type="transmembrane region" description="Helical" evidence="6">
    <location>
        <begin position="269"/>
        <end position="293"/>
    </location>
</feature>
<dbReference type="InterPro" id="IPR003838">
    <property type="entry name" value="ABC3_permease_C"/>
</dbReference>
<feature type="transmembrane region" description="Helical" evidence="6">
    <location>
        <begin position="360"/>
        <end position="386"/>
    </location>
</feature>
<feature type="transmembrane region" description="Helical" evidence="6">
    <location>
        <begin position="314"/>
        <end position="340"/>
    </location>
</feature>
<dbReference type="Proteomes" id="UP000224563">
    <property type="component" value="Unassembled WGS sequence"/>
</dbReference>
<feature type="transmembrane region" description="Helical" evidence="6">
    <location>
        <begin position="744"/>
        <end position="761"/>
    </location>
</feature>
<evidence type="ECO:0000256" key="6">
    <source>
        <dbReference type="SAM" id="Phobius"/>
    </source>
</evidence>
<evidence type="ECO:0000313" key="8">
    <source>
        <dbReference type="EMBL" id="PHU37155.1"/>
    </source>
</evidence>
<feature type="transmembrane region" description="Helical" evidence="6">
    <location>
        <begin position="694"/>
        <end position="724"/>
    </location>
</feature>
<gene>
    <name evidence="8" type="ORF">CSX02_09065</name>
</gene>
<dbReference type="GO" id="GO:0005886">
    <property type="term" value="C:plasma membrane"/>
    <property type="evidence" value="ECO:0007669"/>
    <property type="project" value="UniProtKB-SubCell"/>
</dbReference>
<feature type="transmembrane region" description="Helical" evidence="6">
    <location>
        <begin position="652"/>
        <end position="673"/>
    </location>
</feature>
<keyword evidence="5 6" id="KW-0472">Membrane</keyword>
<reference evidence="8 9" key="2">
    <citation type="submission" date="2017-10" db="EMBL/GenBank/DDBJ databases">
        <authorList>
            <person name="Banno H."/>
            <person name="Chua N.-H."/>
        </authorList>
    </citation>
    <scope>NUCLEOTIDE SEQUENCE [LARGE SCALE GENOMIC DNA]</scope>
    <source>
        <strain evidence="8 9">JK623</strain>
    </source>
</reference>
<accession>A0A2G3E1X6</accession>
<dbReference type="Pfam" id="PF02687">
    <property type="entry name" value="FtsX"/>
    <property type="match status" value="2"/>
</dbReference>
<comment type="caution">
    <text evidence="8">The sequence shown here is derived from an EMBL/GenBank/DDBJ whole genome shotgun (WGS) entry which is preliminary data.</text>
</comment>
<evidence type="ECO:0000256" key="4">
    <source>
        <dbReference type="ARBA" id="ARBA00022989"/>
    </source>
</evidence>
<keyword evidence="4 6" id="KW-1133">Transmembrane helix</keyword>
<keyword evidence="2" id="KW-1003">Cell membrane</keyword>
<dbReference type="EMBL" id="PDYG01000074">
    <property type="protein sequence ID" value="PHU37155.1"/>
    <property type="molecule type" value="Genomic_DNA"/>
</dbReference>
<feature type="domain" description="ABC3 transporter permease C-terminal" evidence="7">
    <location>
        <begin position="273"/>
        <end position="380"/>
    </location>
</feature>
<feature type="domain" description="ABC3 transporter permease C-terminal" evidence="7">
    <location>
        <begin position="653"/>
        <end position="770"/>
    </location>
</feature>
<organism evidence="8 9">
    <name type="scientific">Agathobacter ruminis</name>
    <dbReference type="NCBI Taxonomy" id="1712665"/>
    <lineage>
        <taxon>Bacteria</taxon>
        <taxon>Bacillati</taxon>
        <taxon>Bacillota</taxon>
        <taxon>Clostridia</taxon>
        <taxon>Lachnospirales</taxon>
        <taxon>Lachnospiraceae</taxon>
        <taxon>Agathobacter</taxon>
    </lineage>
</organism>
<dbReference type="AlphaFoldDB" id="A0A2G3E1X6"/>
<evidence type="ECO:0000256" key="5">
    <source>
        <dbReference type="ARBA" id="ARBA00023136"/>
    </source>
</evidence>
<evidence type="ECO:0000313" key="9">
    <source>
        <dbReference type="Proteomes" id="UP000224563"/>
    </source>
</evidence>
<dbReference type="InterPro" id="IPR038766">
    <property type="entry name" value="Membrane_comp_ABC_pdt"/>
</dbReference>
<evidence type="ECO:0000256" key="2">
    <source>
        <dbReference type="ARBA" id="ARBA00022475"/>
    </source>
</evidence>
<reference evidence="8 9" key="1">
    <citation type="submission" date="2017-10" db="EMBL/GenBank/DDBJ databases">
        <title>Resolving the taxonomy of Roseburia spp., Eubacterium rectale and Agathobacter spp. through phylogenomic analysis.</title>
        <authorList>
            <person name="Sheridan P.O."/>
            <person name="Walker A.W."/>
            <person name="Duncan S.H."/>
            <person name="Scott K.P."/>
            <person name="Toole P.W.O."/>
            <person name="Luis P."/>
            <person name="Flint H.J."/>
        </authorList>
    </citation>
    <scope>NUCLEOTIDE SEQUENCE [LARGE SCALE GENOMIC DNA]</scope>
    <source>
        <strain evidence="8 9">JK623</strain>
    </source>
</reference>
<dbReference type="PANTHER" id="PTHR30287:SF2">
    <property type="entry name" value="BLL1001 PROTEIN"/>
    <property type="match status" value="1"/>
</dbReference>
<sequence length="779" mass="88543">MVMRNPLIKRIPKELKTDWRKYIVIIVFLVMMIGVISGMYVGRESMLEAIDSGKKELNLEDGSFELSKKATPELLEQIGEKYVDRIYEQFYRDESETKEQDHAHETTVRVFRSDAKVNQASFLSGRAPENVDEIAIDRMHADNVGLSIGDEIKVGNHTFEIVGLLSYVNYLTLHESNNDLMFDAFGFDVAMVTPEAFESLDARMHYNYAYQYENEPSDKIEEADMAEDFLKHLAGVVYAAGNGIEDYLPEYLRQASNFAPSDIEGDSTMTGILCYILIGVIAFIFAITISNTIEKEASVIGTLRASGYSKREMIMHYMSMPIIVTLIGALIGNILGYTAFRNVAVNLYYNSYSLPTCHLVWSNTALIKTTVIPLVLMFVINLLVIVRKMQLSPLRFLRHDLNKVKRTKARRLPRWTFLRRFRLRNLFQNLPNYVILIFGVIFIELMMCFAFGLPDSLNNYSTKAPDMMFAPYQYMLMDYRDAAGQTIDTKEATAEAFSATTLLYEKKQGGFRTGMGSGGDEAVTVYGIADDSAYIRTDVQLKKGEVCLSSAFADKFRLKDGDEITLHAEYENKTYHFKVVGRVNYDGGIAVFMPQDAYRNLFGQDANAFDGFFSRREITDINNQYIATVITQEDILKVTNQLNHSMGGLMNVFRYALIVMTAALIYLLTKIIIEKNEHSISMIKILGFENREIVSLYMIPTTIAVIVATLIGFAVGYVLMVWIFHIFMLQMDGYFVFYMKPESMILAVGYLLVGYVFVSVIDLGRIRKIPMDVALKTMD</sequence>
<evidence type="ECO:0000256" key="1">
    <source>
        <dbReference type="ARBA" id="ARBA00004651"/>
    </source>
</evidence>
<feature type="transmembrane region" description="Helical" evidence="6">
    <location>
        <begin position="430"/>
        <end position="453"/>
    </location>
</feature>
<keyword evidence="9" id="KW-1185">Reference proteome</keyword>
<dbReference type="PANTHER" id="PTHR30287">
    <property type="entry name" value="MEMBRANE COMPONENT OF PREDICTED ABC SUPERFAMILY METABOLITE UPTAKE TRANSPORTER"/>
    <property type="match status" value="1"/>
</dbReference>
<name>A0A2G3E1X6_9FIRM</name>
<evidence type="ECO:0000259" key="7">
    <source>
        <dbReference type="Pfam" id="PF02687"/>
    </source>
</evidence>
<protein>
    <submittedName>
        <fullName evidence="8">Permease</fullName>
    </submittedName>
</protein>
<evidence type="ECO:0000256" key="3">
    <source>
        <dbReference type="ARBA" id="ARBA00022692"/>
    </source>
</evidence>
<keyword evidence="3 6" id="KW-0812">Transmembrane</keyword>